<comment type="caution">
    <text evidence="2">The sequence shown here is derived from an EMBL/GenBank/DDBJ whole genome shotgun (WGS) entry which is preliminary data.</text>
</comment>
<accession>A0ABP9REP2</accession>
<dbReference type="Proteomes" id="UP001428817">
    <property type="component" value="Unassembled WGS sequence"/>
</dbReference>
<feature type="region of interest" description="Disordered" evidence="1">
    <location>
        <begin position="1"/>
        <end position="47"/>
    </location>
</feature>
<organism evidence="2 3">
    <name type="scientific">Pseudonocardia eucalypti</name>
    <dbReference type="NCBI Taxonomy" id="648755"/>
    <lineage>
        <taxon>Bacteria</taxon>
        <taxon>Bacillati</taxon>
        <taxon>Actinomycetota</taxon>
        <taxon>Actinomycetes</taxon>
        <taxon>Pseudonocardiales</taxon>
        <taxon>Pseudonocardiaceae</taxon>
        <taxon>Pseudonocardia</taxon>
    </lineage>
</organism>
<evidence type="ECO:0000256" key="1">
    <source>
        <dbReference type="SAM" id="MobiDB-lite"/>
    </source>
</evidence>
<dbReference type="EMBL" id="BAABJP010000064">
    <property type="protein sequence ID" value="GAA5175335.1"/>
    <property type="molecule type" value="Genomic_DNA"/>
</dbReference>
<evidence type="ECO:0000313" key="3">
    <source>
        <dbReference type="Proteomes" id="UP001428817"/>
    </source>
</evidence>
<keyword evidence="3" id="KW-1185">Reference proteome</keyword>
<protein>
    <submittedName>
        <fullName evidence="2">Uncharacterized protein</fullName>
    </submittedName>
</protein>
<gene>
    <name evidence="2" type="ORF">GCM10023321_81220</name>
</gene>
<proteinExistence type="predicted"/>
<sequence length="124" mass="13353">MLPRQPKSGTCGDTVPEHVPPLPGLHAEPALRPSGYGLSSSSPQPVPVHSRLWPRTFVLVHFASLLQNWPPPSPLRCTAVPMPKTVVRLPYGSVSVTESRSAPVILTRPVPSGFGPVPSPRSKW</sequence>
<evidence type="ECO:0000313" key="2">
    <source>
        <dbReference type="EMBL" id="GAA5175335.1"/>
    </source>
</evidence>
<reference evidence="3" key="1">
    <citation type="journal article" date="2019" name="Int. J. Syst. Evol. Microbiol.">
        <title>The Global Catalogue of Microorganisms (GCM) 10K type strain sequencing project: providing services to taxonomists for standard genome sequencing and annotation.</title>
        <authorList>
            <consortium name="The Broad Institute Genomics Platform"/>
            <consortium name="The Broad Institute Genome Sequencing Center for Infectious Disease"/>
            <person name="Wu L."/>
            <person name="Ma J."/>
        </authorList>
    </citation>
    <scope>NUCLEOTIDE SEQUENCE [LARGE SCALE GENOMIC DNA]</scope>
    <source>
        <strain evidence="3">JCM 18303</strain>
    </source>
</reference>
<name>A0ABP9REP2_9PSEU</name>